<dbReference type="EMBL" id="JPRM01000009">
    <property type="protein sequence ID" value="KFF17584.1"/>
    <property type="molecule type" value="Genomic_DNA"/>
</dbReference>
<dbReference type="Proteomes" id="UP000198424">
    <property type="component" value="Unassembled WGS sequence"/>
</dbReference>
<dbReference type="PANTHER" id="PTHR30203">
    <property type="entry name" value="OUTER MEMBRANE CATION EFFLUX PROTEIN"/>
    <property type="match status" value="1"/>
</dbReference>
<keyword evidence="2" id="KW-0449">Lipoprotein</keyword>
<evidence type="ECO:0000313" key="6">
    <source>
        <dbReference type="Proteomes" id="UP000198424"/>
    </source>
</evidence>
<dbReference type="Gene3D" id="2.20.200.10">
    <property type="entry name" value="Outer membrane efflux proteins (OEP)"/>
    <property type="match status" value="1"/>
</dbReference>
<comment type="similarity">
    <text evidence="1 2">Belongs to the outer membrane factor (OMF) (TC 1.B.17) family.</text>
</comment>
<keyword evidence="2" id="KW-1134">Transmembrane beta strand</keyword>
<comment type="subcellular location">
    <subcellularLocation>
        <location evidence="2">Cell membrane</location>
        <topology evidence="2">Lipid-anchor</topology>
    </subcellularLocation>
</comment>
<reference evidence="4 6" key="2">
    <citation type="submission" date="2016-11" db="EMBL/GenBank/DDBJ databases">
        <title>Whole genomes of Flavobacteriaceae.</title>
        <authorList>
            <person name="Stine C."/>
            <person name="Li C."/>
            <person name="Tadesse D."/>
        </authorList>
    </citation>
    <scope>NUCLEOTIDE SEQUENCE [LARGE SCALE GENOMIC DNA]</scope>
    <source>
        <strain evidence="4 6">ATCC 29551</strain>
    </source>
</reference>
<protein>
    <submittedName>
        <fullName evidence="3">Membrane protein</fullName>
    </submittedName>
</protein>
<comment type="caution">
    <text evidence="3">The sequence shown here is derived from an EMBL/GenBank/DDBJ whole genome shotgun (WGS) entry which is preliminary data.</text>
</comment>
<evidence type="ECO:0000256" key="1">
    <source>
        <dbReference type="ARBA" id="ARBA00007613"/>
    </source>
</evidence>
<evidence type="ECO:0000313" key="3">
    <source>
        <dbReference type="EMBL" id="KFF17584.1"/>
    </source>
</evidence>
<keyword evidence="2" id="KW-0472">Membrane</keyword>
<dbReference type="STRING" id="991.IW20_07750"/>
<dbReference type="EMBL" id="MUGY01000009">
    <property type="protein sequence ID" value="OXA94613.1"/>
    <property type="molecule type" value="Genomic_DNA"/>
</dbReference>
<evidence type="ECO:0000256" key="2">
    <source>
        <dbReference type="RuleBase" id="RU362097"/>
    </source>
</evidence>
<sequence>MTHSANKYIILVVAAALLSACSVTKKYDRPTAISTDKLYRDQVAADSTTMANMSWQSVFKDEKLSALIQKGLEQNINLKNAIENIVQARASLRQTKLAYYPTLNVDANVTRNKQSEAGLNFPAGININTLTTTYKLGLSTSWEADIWGKLSSSKRAALAKYLSTDAAKQAIQTQLIADIANNYFLLLAYDKQLAITKATLESRIKNVEVIKALKEGAVVTGAAVVQSEANQHAAEVLIPDLKRSIRETENALNILLGQASGPIDRSVIENQVTPQNLAIGLPSQLLQNRPDVRQAEFDFRVAFENTNLAKTYFYPSLTLTASGGFSNLQLTDFFDKSVFYSLIGGLTQPIFNQGINKARLTTAQSQQLQALNNFQQSLFVAGQEVSNAMYAYEMAVEKEDSRTKQIEALIKSVDFTQQLLEYSSATNYTDVLTSEQNLLAAQLSGINDNLQKLQAVVDLYRALGGGWK</sequence>
<dbReference type="NCBIfam" id="TIGR01845">
    <property type="entry name" value="outer_NodT"/>
    <property type="match status" value="1"/>
</dbReference>
<dbReference type="PROSITE" id="PS51257">
    <property type="entry name" value="PROKAR_LIPOPROTEIN"/>
    <property type="match status" value="1"/>
</dbReference>
<proteinExistence type="inferred from homology"/>
<dbReference type="AlphaFoldDB" id="A0A086ALM0"/>
<reference evidence="3 5" key="1">
    <citation type="submission" date="2014-07" db="EMBL/GenBank/DDBJ databases">
        <title>Genome of Flavobacterium hydatis DSM 2063.</title>
        <authorList>
            <person name="Pipes S.E."/>
            <person name="Stropko S.J."/>
            <person name="Newman J.D."/>
        </authorList>
    </citation>
    <scope>NUCLEOTIDE SEQUENCE [LARGE SCALE GENOMIC DNA]</scope>
    <source>
        <strain evidence="3 5">DSM 2063</strain>
    </source>
</reference>
<keyword evidence="2" id="KW-0812">Transmembrane</keyword>
<feature type="chain" id="PRO_5001433065" evidence="2">
    <location>
        <begin position="26"/>
        <end position="468"/>
    </location>
</feature>
<keyword evidence="2" id="KW-0732">Signal</keyword>
<dbReference type="PANTHER" id="PTHR30203:SF33">
    <property type="entry name" value="BLR4455 PROTEIN"/>
    <property type="match status" value="1"/>
</dbReference>
<name>A0A086ALM0_FLAHY</name>
<feature type="signal peptide" evidence="2">
    <location>
        <begin position="1"/>
        <end position="25"/>
    </location>
</feature>
<dbReference type="Pfam" id="PF02321">
    <property type="entry name" value="OEP"/>
    <property type="match status" value="2"/>
</dbReference>
<dbReference type="Gene3D" id="1.20.1600.10">
    <property type="entry name" value="Outer membrane efflux proteins (OEP)"/>
    <property type="match status" value="1"/>
</dbReference>
<keyword evidence="2" id="KW-0564">Palmitate</keyword>
<dbReference type="GO" id="GO:0005886">
    <property type="term" value="C:plasma membrane"/>
    <property type="evidence" value="ECO:0007669"/>
    <property type="project" value="UniProtKB-SubCell"/>
</dbReference>
<organism evidence="3 5">
    <name type="scientific">Flavobacterium hydatis</name>
    <name type="common">Cytophaga aquatilis</name>
    <dbReference type="NCBI Taxonomy" id="991"/>
    <lineage>
        <taxon>Bacteria</taxon>
        <taxon>Pseudomonadati</taxon>
        <taxon>Bacteroidota</taxon>
        <taxon>Flavobacteriia</taxon>
        <taxon>Flavobacteriales</taxon>
        <taxon>Flavobacteriaceae</taxon>
        <taxon>Flavobacterium</taxon>
    </lineage>
</organism>
<dbReference type="RefSeq" id="WP_035620535.1">
    <property type="nucleotide sequence ID" value="NZ_JBEWQG010000005.1"/>
</dbReference>
<accession>A0A086ALM0</accession>
<dbReference type="Proteomes" id="UP000028712">
    <property type="component" value="Unassembled WGS sequence"/>
</dbReference>
<dbReference type="eggNOG" id="COG1538">
    <property type="taxonomic scope" value="Bacteria"/>
</dbReference>
<evidence type="ECO:0000313" key="4">
    <source>
        <dbReference type="EMBL" id="OXA94613.1"/>
    </source>
</evidence>
<keyword evidence="6" id="KW-1185">Reference proteome</keyword>
<dbReference type="InterPro" id="IPR003423">
    <property type="entry name" value="OMP_efflux"/>
</dbReference>
<dbReference type="OrthoDB" id="9770517at2"/>
<evidence type="ECO:0000313" key="5">
    <source>
        <dbReference type="Proteomes" id="UP000028712"/>
    </source>
</evidence>
<gene>
    <name evidence="4" type="ORF">B0A62_10525</name>
    <name evidence="3" type="ORF">IW20_07750</name>
</gene>
<dbReference type="GO" id="GO:0015562">
    <property type="term" value="F:efflux transmembrane transporter activity"/>
    <property type="evidence" value="ECO:0007669"/>
    <property type="project" value="InterPro"/>
</dbReference>
<dbReference type="SUPFAM" id="SSF56954">
    <property type="entry name" value="Outer membrane efflux proteins (OEP)"/>
    <property type="match status" value="1"/>
</dbReference>
<dbReference type="InterPro" id="IPR010131">
    <property type="entry name" value="MdtP/NodT-like"/>
</dbReference>